<feature type="repeat" description="WD" evidence="3">
    <location>
        <begin position="41"/>
        <end position="82"/>
    </location>
</feature>
<organism evidence="4 5">
    <name type="scientific">Streptomyces acidiscabies</name>
    <dbReference type="NCBI Taxonomy" id="42234"/>
    <lineage>
        <taxon>Bacteria</taxon>
        <taxon>Bacillati</taxon>
        <taxon>Actinomycetota</taxon>
        <taxon>Actinomycetes</taxon>
        <taxon>Kitasatosporales</taxon>
        <taxon>Streptomycetaceae</taxon>
        <taxon>Streptomyces</taxon>
    </lineage>
</organism>
<dbReference type="Pfam" id="PF00400">
    <property type="entry name" value="WD40"/>
    <property type="match status" value="6"/>
</dbReference>
<dbReference type="PROSITE" id="PS50294">
    <property type="entry name" value="WD_REPEATS_REGION"/>
    <property type="match status" value="2"/>
</dbReference>
<dbReference type="PROSITE" id="PS50082">
    <property type="entry name" value="WD_REPEATS_2"/>
    <property type="match status" value="6"/>
</dbReference>
<comment type="caution">
    <text evidence="4">The sequence shown here is derived from an EMBL/GenBank/DDBJ whole genome shotgun (WGS) entry which is preliminary data.</text>
</comment>
<evidence type="ECO:0000256" key="1">
    <source>
        <dbReference type="ARBA" id="ARBA00022574"/>
    </source>
</evidence>
<dbReference type="Proteomes" id="UP000037151">
    <property type="component" value="Unassembled WGS sequence"/>
</dbReference>
<dbReference type="InterPro" id="IPR036322">
    <property type="entry name" value="WD40_repeat_dom_sf"/>
</dbReference>
<proteinExistence type="predicted"/>
<feature type="repeat" description="WD" evidence="3">
    <location>
        <begin position="487"/>
        <end position="519"/>
    </location>
</feature>
<dbReference type="InterPro" id="IPR015943">
    <property type="entry name" value="WD40/YVTN_repeat-like_dom_sf"/>
</dbReference>
<evidence type="ECO:0008006" key="6">
    <source>
        <dbReference type="Google" id="ProtNLM"/>
    </source>
</evidence>
<accession>A0A0L0JXJ2</accession>
<dbReference type="CDD" id="cd00200">
    <property type="entry name" value="WD40"/>
    <property type="match status" value="1"/>
</dbReference>
<keyword evidence="1 3" id="KW-0853">WD repeat</keyword>
<dbReference type="OrthoDB" id="134501at2"/>
<dbReference type="InterPro" id="IPR001680">
    <property type="entry name" value="WD40_rpt"/>
</dbReference>
<dbReference type="SMART" id="SM00320">
    <property type="entry name" value="WD40"/>
    <property type="match status" value="9"/>
</dbReference>
<name>A0A0L0JXJ2_9ACTN</name>
<feature type="repeat" description="WD" evidence="3">
    <location>
        <begin position="124"/>
        <end position="165"/>
    </location>
</feature>
<evidence type="ECO:0000256" key="2">
    <source>
        <dbReference type="ARBA" id="ARBA00022737"/>
    </source>
</evidence>
<dbReference type="PANTHER" id="PTHR44129">
    <property type="entry name" value="WD REPEAT-CONTAINING PROTEIN POP1"/>
    <property type="match status" value="1"/>
</dbReference>
<dbReference type="Gene3D" id="2.130.10.10">
    <property type="entry name" value="YVTN repeat-like/Quinoprotein amine dehydrogenase"/>
    <property type="match status" value="3"/>
</dbReference>
<protein>
    <recommendedName>
        <fullName evidence="6">WD domain, G-beta repeat</fullName>
    </recommendedName>
</protein>
<dbReference type="PATRIC" id="fig|42234.21.peg.5983"/>
<gene>
    <name evidence="4" type="ORF">IQ63_29030</name>
</gene>
<evidence type="ECO:0000313" key="5">
    <source>
        <dbReference type="Proteomes" id="UP000037151"/>
    </source>
</evidence>
<evidence type="ECO:0000313" key="4">
    <source>
        <dbReference type="EMBL" id="KND30125.1"/>
    </source>
</evidence>
<dbReference type="InterPro" id="IPR011047">
    <property type="entry name" value="Quinoprotein_ADH-like_sf"/>
</dbReference>
<dbReference type="SUPFAM" id="SSF50978">
    <property type="entry name" value="WD40 repeat-like"/>
    <property type="match status" value="1"/>
</dbReference>
<dbReference type="EMBL" id="JPPY01000168">
    <property type="protein sequence ID" value="KND30125.1"/>
    <property type="molecule type" value="Genomic_DNA"/>
</dbReference>
<feature type="repeat" description="WD" evidence="3">
    <location>
        <begin position="204"/>
        <end position="245"/>
    </location>
</feature>
<keyword evidence="2" id="KW-0677">Repeat</keyword>
<dbReference type="RefSeq" id="WP_050373242.1">
    <property type="nucleotide sequence ID" value="NZ_KQ257829.1"/>
</dbReference>
<sequence length="565" mass="60603">MIEHRSPISGIAAYADKYIASAGYDNQVILWDQSTDRPVNRVLHDHLANQCAFSPDGTLLVTSSSDYTARLWSVPELRLLAVLNDQADDVEMSAFHPSRELVATASRDHRLRVYDFGGNLVHSCAGHTADVISVDWSADGSELVTSSDDGTVKRWSSATGELLEDIDLGGVETDTIVIDRDGTIYAGNDEGQIIVIRGERRSTVQGHDAGIKRLVLGADRNLLVSLSYDRKLLLWQTSGGELRQVGESGIPDDVWPRSCAFAAGTTLVFGTFGASYRSFDYATGAWSTGEVAPTPGVNAVVAHAGSVYTVGDAGIVVRDGAEQARMGSLCNFLTPVSRELTVTGGQLGKAMDAATGRVLRQHRSPLNCGARFEVDGVAHVLIGAYTGEGLVFRLDPDGELRHVTDLPLHENAVKGVAASGDLLFSVCADTGVAWHDARTLKLVHRIESAHDRIANGCVGLSEGHFASVGRDLKLRLWAPDFSSEVVPTAHPNSIKCIAADPTGRLIATGSYHGHVMIYDRERATWVVEDRPTTSGISSLAYDEDRGVFLAGSYDSAVYEIPGESA</sequence>
<evidence type="ECO:0000256" key="3">
    <source>
        <dbReference type="PROSITE-ProRule" id="PRU00221"/>
    </source>
</evidence>
<dbReference type="InterPro" id="IPR050349">
    <property type="entry name" value="WD_LIS1/nudF_dynein_reg"/>
</dbReference>
<reference evidence="5" key="1">
    <citation type="submission" date="2014-07" db="EMBL/GenBank/DDBJ databases">
        <title>Genome sequencing of plant-pathogenic Streptomyces species.</title>
        <authorList>
            <person name="Harrison J."/>
            <person name="Sapp M."/>
            <person name="Thwaites R."/>
            <person name="Studholme D.J."/>
        </authorList>
    </citation>
    <scope>NUCLEOTIDE SEQUENCE [LARGE SCALE GENOMIC DNA]</scope>
    <source>
        <strain evidence="5">NCPPB 4445</strain>
    </source>
</reference>
<dbReference type="AlphaFoldDB" id="A0A0L0JXJ2"/>
<feature type="repeat" description="WD" evidence="3">
    <location>
        <begin position="83"/>
        <end position="115"/>
    </location>
</feature>
<feature type="repeat" description="WD" evidence="3">
    <location>
        <begin position="1"/>
        <end position="41"/>
    </location>
</feature>
<dbReference type="SUPFAM" id="SSF50998">
    <property type="entry name" value="Quinoprotein alcohol dehydrogenase-like"/>
    <property type="match status" value="1"/>
</dbReference>